<dbReference type="SMART" id="SM00202">
    <property type="entry name" value="SR"/>
    <property type="match status" value="1"/>
</dbReference>
<dbReference type="PROSITE" id="PS51212">
    <property type="entry name" value="WSC"/>
    <property type="match status" value="1"/>
</dbReference>
<dbReference type="PANTHER" id="PTHR19331:SF465">
    <property type="entry name" value="EGG PEPTIDE SPERACT RECEPTOR"/>
    <property type="match status" value="1"/>
</dbReference>
<dbReference type="SUPFAM" id="SSF56487">
    <property type="entry name" value="SRCR-like"/>
    <property type="match status" value="1"/>
</dbReference>
<feature type="domain" description="WSC" evidence="12">
    <location>
        <begin position="137"/>
        <end position="229"/>
    </location>
</feature>
<evidence type="ECO:0000313" key="14">
    <source>
        <dbReference type="RefSeq" id="XP_022102293.1"/>
    </source>
</evidence>
<reference evidence="14" key="1">
    <citation type="submission" date="2025-08" db="UniProtKB">
        <authorList>
            <consortium name="RefSeq"/>
        </authorList>
    </citation>
    <scope>IDENTIFICATION</scope>
</reference>
<evidence type="ECO:0000256" key="2">
    <source>
        <dbReference type="ARBA" id="ARBA00022737"/>
    </source>
</evidence>
<feature type="disulfide bond" evidence="5">
    <location>
        <begin position="105"/>
        <end position="115"/>
    </location>
</feature>
<dbReference type="OrthoDB" id="536948at2759"/>
<dbReference type="InterPro" id="IPR000436">
    <property type="entry name" value="Sushi_SCR_CCP_dom"/>
</dbReference>
<dbReference type="OMA" id="GYQRDKE"/>
<keyword evidence="1 9" id="KW-0732">Signal</keyword>
<keyword evidence="8" id="KW-0812">Transmembrane</keyword>
<dbReference type="GeneID" id="110985519"/>
<evidence type="ECO:0000259" key="10">
    <source>
        <dbReference type="PROSITE" id="PS50287"/>
    </source>
</evidence>
<dbReference type="InterPro" id="IPR036772">
    <property type="entry name" value="SRCR-like_dom_sf"/>
</dbReference>
<dbReference type="KEGG" id="aplc:110985519"/>
<dbReference type="InterPro" id="IPR002889">
    <property type="entry name" value="WSC_carb-bd"/>
</dbReference>
<dbReference type="InterPro" id="IPR001190">
    <property type="entry name" value="SRCR"/>
</dbReference>
<accession>A0A8B7Z9E7</accession>
<gene>
    <name evidence="14" type="primary">LOC110985519</name>
</gene>
<protein>
    <submittedName>
        <fullName evidence="14">Uncharacterized protein LOC110985519</fullName>
    </submittedName>
</protein>
<dbReference type="AlphaFoldDB" id="A0A8B7Z9E7"/>
<keyword evidence="13" id="KW-1185">Reference proteome</keyword>
<feature type="transmembrane region" description="Helical" evidence="8">
    <location>
        <begin position="518"/>
        <end position="545"/>
    </location>
</feature>
<keyword evidence="6" id="KW-0768">Sushi</keyword>
<dbReference type="Gene3D" id="2.10.70.10">
    <property type="entry name" value="Complement Module, domain 1"/>
    <property type="match status" value="2"/>
</dbReference>
<dbReference type="FunFam" id="3.10.250.10:FF:000001">
    <property type="entry name" value="Lysyl oxidase 4 isoform X1"/>
    <property type="match status" value="1"/>
</dbReference>
<evidence type="ECO:0000256" key="9">
    <source>
        <dbReference type="SAM" id="SignalP"/>
    </source>
</evidence>
<keyword evidence="8" id="KW-0472">Membrane</keyword>
<feature type="chain" id="PRO_5034083987" evidence="9">
    <location>
        <begin position="28"/>
        <end position="742"/>
    </location>
</feature>
<dbReference type="SUPFAM" id="SSF57535">
    <property type="entry name" value="Complement control module/SCR domain"/>
    <property type="match status" value="1"/>
</dbReference>
<evidence type="ECO:0000259" key="11">
    <source>
        <dbReference type="PROSITE" id="PS50923"/>
    </source>
</evidence>
<keyword evidence="4" id="KW-0325">Glycoprotein</keyword>
<evidence type="ECO:0000256" key="5">
    <source>
        <dbReference type="PROSITE-ProRule" id="PRU00196"/>
    </source>
</evidence>
<evidence type="ECO:0000256" key="6">
    <source>
        <dbReference type="PROSITE-ProRule" id="PRU00302"/>
    </source>
</evidence>
<evidence type="ECO:0000256" key="7">
    <source>
        <dbReference type="SAM" id="MobiDB-lite"/>
    </source>
</evidence>
<evidence type="ECO:0000256" key="3">
    <source>
        <dbReference type="ARBA" id="ARBA00023157"/>
    </source>
</evidence>
<feature type="region of interest" description="Disordered" evidence="7">
    <location>
        <begin position="585"/>
        <end position="664"/>
    </location>
</feature>
<dbReference type="SMART" id="SM00032">
    <property type="entry name" value="CCP"/>
    <property type="match status" value="2"/>
</dbReference>
<evidence type="ECO:0000256" key="1">
    <source>
        <dbReference type="ARBA" id="ARBA00022729"/>
    </source>
</evidence>
<dbReference type="Proteomes" id="UP000694845">
    <property type="component" value="Unplaced"/>
</dbReference>
<feature type="domain" description="Sushi" evidence="11">
    <location>
        <begin position="341"/>
        <end position="401"/>
    </location>
</feature>
<evidence type="ECO:0000256" key="4">
    <source>
        <dbReference type="ARBA" id="ARBA00023180"/>
    </source>
</evidence>
<proteinExistence type="predicted"/>
<keyword evidence="8" id="KW-1133">Transmembrane helix</keyword>
<dbReference type="Gene3D" id="3.10.250.10">
    <property type="entry name" value="SRCR-like domain"/>
    <property type="match status" value="1"/>
</dbReference>
<evidence type="ECO:0000313" key="13">
    <source>
        <dbReference type="Proteomes" id="UP000694845"/>
    </source>
</evidence>
<name>A0A8B7Z9E7_ACAPL</name>
<evidence type="ECO:0000256" key="8">
    <source>
        <dbReference type="SAM" id="Phobius"/>
    </source>
</evidence>
<dbReference type="RefSeq" id="XP_022102293.1">
    <property type="nucleotide sequence ID" value="XM_022246601.1"/>
</dbReference>
<dbReference type="InterPro" id="IPR035976">
    <property type="entry name" value="Sushi/SCR/CCP_sf"/>
</dbReference>
<feature type="signal peptide" evidence="9">
    <location>
        <begin position="1"/>
        <end position="27"/>
    </location>
</feature>
<dbReference type="SMART" id="SM00321">
    <property type="entry name" value="WSC"/>
    <property type="match status" value="1"/>
</dbReference>
<dbReference type="PROSITE" id="PS50923">
    <property type="entry name" value="SUSHI"/>
    <property type="match status" value="1"/>
</dbReference>
<keyword evidence="2" id="KW-0677">Repeat</keyword>
<dbReference type="CDD" id="cd00033">
    <property type="entry name" value="CCP"/>
    <property type="match status" value="1"/>
</dbReference>
<dbReference type="PROSITE" id="PS50287">
    <property type="entry name" value="SRCR_2"/>
    <property type="match status" value="1"/>
</dbReference>
<feature type="region of interest" description="Disordered" evidence="7">
    <location>
        <begin position="550"/>
        <end position="570"/>
    </location>
</feature>
<comment type="caution">
    <text evidence="5">Lacks conserved residue(s) required for the propagation of feature annotation.</text>
</comment>
<dbReference type="PANTHER" id="PTHR19331">
    <property type="entry name" value="SCAVENGER RECEPTOR DOMAIN-CONTAINING"/>
    <property type="match status" value="1"/>
</dbReference>
<evidence type="ECO:0000259" key="12">
    <source>
        <dbReference type="PROSITE" id="PS51212"/>
    </source>
</evidence>
<keyword evidence="3 5" id="KW-1015">Disulfide bond</keyword>
<dbReference type="GO" id="GO:0016020">
    <property type="term" value="C:membrane"/>
    <property type="evidence" value="ECO:0007669"/>
    <property type="project" value="InterPro"/>
</dbReference>
<organism evidence="13 14">
    <name type="scientific">Acanthaster planci</name>
    <name type="common">Crown-of-thorns starfish</name>
    <dbReference type="NCBI Taxonomy" id="133434"/>
    <lineage>
        <taxon>Eukaryota</taxon>
        <taxon>Metazoa</taxon>
        <taxon>Echinodermata</taxon>
        <taxon>Eleutherozoa</taxon>
        <taxon>Asterozoa</taxon>
        <taxon>Asteroidea</taxon>
        <taxon>Valvatacea</taxon>
        <taxon>Valvatida</taxon>
        <taxon>Acanthasteridae</taxon>
        <taxon>Acanthaster</taxon>
    </lineage>
</organism>
<dbReference type="Pfam" id="PF01822">
    <property type="entry name" value="WSC"/>
    <property type="match status" value="1"/>
</dbReference>
<feature type="compositionally biased region" description="Basic and acidic residues" evidence="7">
    <location>
        <begin position="556"/>
        <end position="570"/>
    </location>
</feature>
<sequence length="742" mass="78446">MTSHHTATRLTTLTLLLSLISTQTVLSWPAEGDVRLQGVDNTALQGRVEVYHDGQWLSVCDGSWDTRKGDVVCRQLGFSGGAMSTDRSALFGEGTSVSWLTDVTCTGNENGLSECTGHTYGTGACSHANDAGVRCTYPMYQGCYSSASPGPLTALSVSSSTVTIAICLDICRGESGSPSFAGIEQGERCTCGNTISTAKVGNIGCNTPCRGNADEICGGSASVSIYKTATEDSDRDNGGYVTSANFPSPYSSGDSSERTIMIPARFNYAVVTFSYFKLATGDSVTLRASDATAGSYPSGSGVPEPDFWISKSAATSFDVSFSVAGSSTGDTGFALQYKFGLLCYPSTLPGTVAQGSFVASQARYYFDEKVMVTCDPGYRRDRDGFVCQLDGMWSPAPTCSLIPTTKQPTPQTMVRESTTGVDRMTPSGATSQGPVVPPVIPTPSVTPSLEGPSCLVPSVANGRVESLGRDRVPEGDMIILTCNDSYVPDNDDTNATCLATGEFNAAFACTPTGGLPNWLIAIIVVAAVLAVTVAVLIILLMLVSIEPKRNDRRSRPRNENEFTPRDSPVEDRLVAIAPSVQQNPSVASSVISGSEGGGQVNQGAQTDADPALGDLGDPMLGDSDVYHPTRDYPGAGARRDPSPSIAPVRSAPMSPPAAAQLPRQRPIEYRPISTDFSMLATDELMAVRALDNVVSDFERDQAAYFLGPSGPSTYALDRGSRYGSRQVQFSQRSRLSNFYGLY</sequence>
<dbReference type="Pfam" id="PF00084">
    <property type="entry name" value="Sushi"/>
    <property type="match status" value="2"/>
</dbReference>
<dbReference type="Pfam" id="PF00530">
    <property type="entry name" value="SRCR"/>
    <property type="match status" value="1"/>
</dbReference>
<dbReference type="PRINTS" id="PR00258">
    <property type="entry name" value="SPERACTRCPTR"/>
</dbReference>
<feature type="domain" description="SRCR" evidence="10">
    <location>
        <begin position="34"/>
        <end position="136"/>
    </location>
</feature>